<reference evidence="2 3" key="1">
    <citation type="submission" date="2023-08" db="EMBL/GenBank/DDBJ databases">
        <authorList>
            <person name="Palmer J.M."/>
        </authorList>
    </citation>
    <scope>NUCLEOTIDE SEQUENCE [LARGE SCALE GENOMIC DNA]</scope>
    <source>
        <strain evidence="2 3">TWF481</strain>
    </source>
</reference>
<dbReference type="Proteomes" id="UP001370758">
    <property type="component" value="Unassembled WGS sequence"/>
</dbReference>
<keyword evidence="3" id="KW-1185">Reference proteome</keyword>
<protein>
    <submittedName>
        <fullName evidence="2">Uncharacterized protein</fullName>
    </submittedName>
</protein>
<gene>
    <name evidence="2" type="ORF">TWF481_011393</name>
</gene>
<organism evidence="2 3">
    <name type="scientific">Arthrobotrys musiformis</name>
    <dbReference type="NCBI Taxonomy" id="47236"/>
    <lineage>
        <taxon>Eukaryota</taxon>
        <taxon>Fungi</taxon>
        <taxon>Dikarya</taxon>
        <taxon>Ascomycota</taxon>
        <taxon>Pezizomycotina</taxon>
        <taxon>Orbiliomycetes</taxon>
        <taxon>Orbiliales</taxon>
        <taxon>Orbiliaceae</taxon>
        <taxon>Arthrobotrys</taxon>
    </lineage>
</organism>
<proteinExistence type="predicted"/>
<dbReference type="EMBL" id="JAVHJL010000008">
    <property type="protein sequence ID" value="KAK6498820.1"/>
    <property type="molecule type" value="Genomic_DNA"/>
</dbReference>
<feature type="region of interest" description="Disordered" evidence="1">
    <location>
        <begin position="1"/>
        <end position="44"/>
    </location>
</feature>
<dbReference type="AlphaFoldDB" id="A0AAV9W019"/>
<feature type="compositionally biased region" description="Low complexity" evidence="1">
    <location>
        <begin position="1"/>
        <end position="13"/>
    </location>
</feature>
<accession>A0AAV9W019</accession>
<sequence length="479" mass="52851">MTQHTPSTTQPSQGGRKVSLPFISSTSPYLQKPSRIPRRTTSGTIVLSASKPKLNGRLPSYSGPATSKIKTGADLASELRAKLHAISPRRQTDSSYTSRRASLALEPIIEDNSSNEGAEVSIVSIVTCDTPLFESVMEEYLSSEPVNGSKTTITAPPSTLLESIIGDYFSDERENAPEASPAARSSISPEPVLEDYFSTQGAAPNPTLPSALLDTIIGDYFPIEQGEPSVHTPSDFGEYEEDDSRSQFATVISTESPCPQSLFFVPRDATKTTSTITKPSSKPLQERKKLRKRPFRVDKLRLFLNKPRIGWRSTIPMPQMSPRIVILDILVQDKQMGLKFALKEEISALKAGEEEKEDTNTPMDSSIGDKLKRAKAMARDGSIDEGSKILVLEEVLEEVEGREGGLEDWLLDEIEDVSAIYGDLLGVDEVEIHTEAILAKERMRGQEMDDPGELWRFDEERICMGEKGFAWPRPGVEDD</sequence>
<evidence type="ECO:0000313" key="3">
    <source>
        <dbReference type="Proteomes" id="UP001370758"/>
    </source>
</evidence>
<name>A0AAV9W019_9PEZI</name>
<evidence type="ECO:0000256" key="1">
    <source>
        <dbReference type="SAM" id="MobiDB-lite"/>
    </source>
</evidence>
<evidence type="ECO:0000313" key="2">
    <source>
        <dbReference type="EMBL" id="KAK6498820.1"/>
    </source>
</evidence>
<comment type="caution">
    <text evidence="2">The sequence shown here is derived from an EMBL/GenBank/DDBJ whole genome shotgun (WGS) entry which is preliminary data.</text>
</comment>